<dbReference type="Pfam" id="PF04578">
    <property type="entry name" value="DUF594"/>
    <property type="match status" value="1"/>
</dbReference>
<dbReference type="EMBL" id="JACEFO010002268">
    <property type="protein sequence ID" value="KAF8669845.1"/>
    <property type="molecule type" value="Genomic_DNA"/>
</dbReference>
<sequence length="186" mass="21522">MSSSFVHREHHGYKYALGVIEWCIFTGCCESAEQELVKEEEGRGGRAHEEEEREKEHRRHVANALCNYCAYLLVSAPELLPGSVKETREMYNDLVVKSTGPVEHYRKLAKDLAHMRRLSQGGEFITHMWALLYHLNIHEWRLPSNLHDIDTIDHAARIRTGFFQGNKSTVKYQKDDAIVVAMTFDH</sequence>
<protein>
    <submittedName>
        <fullName evidence="1">Uncharacterized protein</fullName>
    </submittedName>
</protein>
<evidence type="ECO:0000313" key="1">
    <source>
        <dbReference type="EMBL" id="KAF8669845.1"/>
    </source>
</evidence>
<dbReference type="InterPro" id="IPR007658">
    <property type="entry name" value="DUF594"/>
</dbReference>
<comment type="caution">
    <text evidence="1">The sequence shown here is derived from an EMBL/GenBank/DDBJ whole genome shotgun (WGS) entry which is preliminary data.</text>
</comment>
<evidence type="ECO:0000313" key="2">
    <source>
        <dbReference type="Proteomes" id="UP000636709"/>
    </source>
</evidence>
<keyword evidence="2" id="KW-1185">Reference proteome</keyword>
<reference evidence="1" key="1">
    <citation type="submission" date="2020-07" db="EMBL/GenBank/DDBJ databases">
        <title>Genome sequence and genetic diversity analysis of an under-domesticated orphan crop, white fonio (Digitaria exilis).</title>
        <authorList>
            <person name="Bennetzen J.L."/>
            <person name="Chen S."/>
            <person name="Ma X."/>
            <person name="Wang X."/>
            <person name="Yssel A.E.J."/>
            <person name="Chaluvadi S.R."/>
            <person name="Johnson M."/>
            <person name="Gangashetty P."/>
            <person name="Hamidou F."/>
            <person name="Sanogo M.D."/>
            <person name="Zwaenepoel A."/>
            <person name="Wallace J."/>
            <person name="Van De Peer Y."/>
            <person name="Van Deynze A."/>
        </authorList>
    </citation>
    <scope>NUCLEOTIDE SEQUENCE</scope>
    <source>
        <tissue evidence="1">Leaves</tissue>
    </source>
</reference>
<dbReference type="AlphaFoldDB" id="A0A835AQP2"/>
<proteinExistence type="predicted"/>
<organism evidence="1 2">
    <name type="scientific">Digitaria exilis</name>
    <dbReference type="NCBI Taxonomy" id="1010633"/>
    <lineage>
        <taxon>Eukaryota</taxon>
        <taxon>Viridiplantae</taxon>
        <taxon>Streptophyta</taxon>
        <taxon>Embryophyta</taxon>
        <taxon>Tracheophyta</taxon>
        <taxon>Spermatophyta</taxon>
        <taxon>Magnoliopsida</taxon>
        <taxon>Liliopsida</taxon>
        <taxon>Poales</taxon>
        <taxon>Poaceae</taxon>
        <taxon>PACMAD clade</taxon>
        <taxon>Panicoideae</taxon>
        <taxon>Panicodae</taxon>
        <taxon>Paniceae</taxon>
        <taxon>Anthephorinae</taxon>
        <taxon>Digitaria</taxon>
    </lineage>
</organism>
<name>A0A835AQP2_9POAL</name>
<gene>
    <name evidence="1" type="ORF">HU200_051019</name>
</gene>
<accession>A0A835AQP2</accession>
<dbReference type="Proteomes" id="UP000636709">
    <property type="component" value="Unassembled WGS sequence"/>
</dbReference>